<feature type="domain" description="B12-binding" evidence="8">
    <location>
        <begin position="8"/>
        <end position="138"/>
    </location>
</feature>
<evidence type="ECO:0000256" key="5">
    <source>
        <dbReference type="ARBA" id="ARBA00022723"/>
    </source>
</evidence>
<feature type="domain" description="Radical SAM core" evidence="9">
    <location>
        <begin position="179"/>
        <end position="402"/>
    </location>
</feature>
<gene>
    <name evidence="10" type="ORF">Gferi_14995</name>
</gene>
<evidence type="ECO:0000256" key="1">
    <source>
        <dbReference type="ARBA" id="ARBA00001966"/>
    </source>
</evidence>
<keyword evidence="7" id="KW-0411">Iron-sulfur</keyword>
<evidence type="ECO:0000256" key="3">
    <source>
        <dbReference type="ARBA" id="ARBA00022679"/>
    </source>
</evidence>
<dbReference type="InterPro" id="IPR058240">
    <property type="entry name" value="rSAM_sf"/>
</dbReference>
<evidence type="ECO:0000256" key="6">
    <source>
        <dbReference type="ARBA" id="ARBA00023004"/>
    </source>
</evidence>
<dbReference type="InterPro" id="IPR006638">
    <property type="entry name" value="Elp3/MiaA/NifB-like_rSAM"/>
</dbReference>
<dbReference type="Pfam" id="PF02310">
    <property type="entry name" value="B12-binding"/>
    <property type="match status" value="1"/>
</dbReference>
<dbReference type="RefSeq" id="WP_069977890.1">
    <property type="nucleotide sequence ID" value="NZ_CP017269.1"/>
</dbReference>
<dbReference type="EMBL" id="CP017269">
    <property type="protein sequence ID" value="AOT70767.1"/>
    <property type="molecule type" value="Genomic_DNA"/>
</dbReference>
<accession>A0A1D8GIN7</accession>
<dbReference type="GO" id="GO:0051539">
    <property type="term" value="F:4 iron, 4 sulfur cluster binding"/>
    <property type="evidence" value="ECO:0007669"/>
    <property type="project" value="UniProtKB-KW"/>
</dbReference>
<dbReference type="GO" id="GO:0005829">
    <property type="term" value="C:cytosol"/>
    <property type="evidence" value="ECO:0007669"/>
    <property type="project" value="TreeGrafter"/>
</dbReference>
<sequence>MKVLLVRPPRMKQAITLGEFMYSEPIGLEMIYAMLEERHEVEILDLMSEGESLEAKLSGFHPEAVGITTLCIDVPAVKDLAERVKQVNPEIITIIGGTQTYLNSEAFFIDAVDHVMKYTTRENVEKLFSYLENKESPPLLDGVCSRSNGFQSTKVCGINEYIHPNRTSTAKYRSQYSYFGYKPAAIMGTAQGCAKTCRFCLRWRIEGYTEKYFPLDFVKEEIRSIQEDTIMVFDNDLLHNGERIEALCDFLEEEKIYKNFICYASVNSILKNQTAIRRFKGLGLKAVLVGYETFKQEELEAYEKKSSIEDNLKASRFMKEIGLDVWASFMLHPDWSTEDFKGLRKYLKALQPEISTFSPLTPFPNLPLYGEYKERLLVEKEDYESWSFGQVIIRPSKMSLQRYYYEMLKTNLYVNLFQNNTGYMIRKFGFNTVFRLGKGSIKLLRRYMKLMMQ</sequence>
<dbReference type="STRING" id="1424294.Gferi_14995"/>
<dbReference type="CDD" id="cd01335">
    <property type="entry name" value="Radical_SAM"/>
    <property type="match status" value="1"/>
</dbReference>
<dbReference type="KEGG" id="gfe:Gferi_14995"/>
<dbReference type="AlphaFoldDB" id="A0A1D8GIN7"/>
<reference evidence="10 11" key="1">
    <citation type="submission" date="2016-09" db="EMBL/GenBank/DDBJ databases">
        <title>Genomic analysis reveals versatility of anaerobic energy metabolism of Geosporobacter ferrireducens IRF9 of phylum Firmicutes.</title>
        <authorList>
            <person name="Kim S.-J."/>
        </authorList>
    </citation>
    <scope>NUCLEOTIDE SEQUENCE [LARGE SCALE GENOMIC DNA]</scope>
    <source>
        <strain evidence="10 11">IRF9</strain>
    </source>
</reference>
<keyword evidence="3" id="KW-0808">Transferase</keyword>
<evidence type="ECO:0000259" key="8">
    <source>
        <dbReference type="PROSITE" id="PS51332"/>
    </source>
</evidence>
<evidence type="ECO:0000313" key="11">
    <source>
        <dbReference type="Proteomes" id="UP000095743"/>
    </source>
</evidence>
<keyword evidence="11" id="KW-1185">Reference proteome</keyword>
<evidence type="ECO:0000313" key="10">
    <source>
        <dbReference type="EMBL" id="AOT70767.1"/>
    </source>
</evidence>
<evidence type="ECO:0000259" key="9">
    <source>
        <dbReference type="PROSITE" id="PS51918"/>
    </source>
</evidence>
<dbReference type="Pfam" id="PF04055">
    <property type="entry name" value="Radical_SAM"/>
    <property type="match status" value="1"/>
</dbReference>
<dbReference type="InterPro" id="IPR034466">
    <property type="entry name" value="Methyltransferase_Class_B"/>
</dbReference>
<dbReference type="InterPro" id="IPR013785">
    <property type="entry name" value="Aldolase_TIM"/>
</dbReference>
<keyword evidence="2" id="KW-0489">Methyltransferase</keyword>
<dbReference type="SMART" id="SM00729">
    <property type="entry name" value="Elp3"/>
    <property type="match status" value="1"/>
</dbReference>
<dbReference type="GO" id="GO:0046872">
    <property type="term" value="F:metal ion binding"/>
    <property type="evidence" value="ECO:0007669"/>
    <property type="project" value="UniProtKB-KW"/>
</dbReference>
<dbReference type="PANTHER" id="PTHR43409:SF7">
    <property type="entry name" value="BLL1977 PROTEIN"/>
    <property type="match status" value="1"/>
</dbReference>
<dbReference type="OrthoDB" id="1757175at2"/>
<dbReference type="PROSITE" id="PS51918">
    <property type="entry name" value="RADICAL_SAM"/>
    <property type="match status" value="1"/>
</dbReference>
<proteinExistence type="predicted"/>
<dbReference type="InterPro" id="IPR007197">
    <property type="entry name" value="rSAM"/>
</dbReference>
<dbReference type="SFLD" id="SFLDG01123">
    <property type="entry name" value="methyltransferase_(Class_B)"/>
    <property type="match status" value="1"/>
</dbReference>
<protein>
    <submittedName>
        <fullName evidence="10">B12-binding domain-containing radical SAM protein</fullName>
    </submittedName>
</protein>
<dbReference type="GO" id="GO:0031419">
    <property type="term" value="F:cobalamin binding"/>
    <property type="evidence" value="ECO:0007669"/>
    <property type="project" value="InterPro"/>
</dbReference>
<evidence type="ECO:0000256" key="4">
    <source>
        <dbReference type="ARBA" id="ARBA00022691"/>
    </source>
</evidence>
<dbReference type="SUPFAM" id="SSF102114">
    <property type="entry name" value="Radical SAM enzymes"/>
    <property type="match status" value="1"/>
</dbReference>
<dbReference type="PROSITE" id="PS51332">
    <property type="entry name" value="B12_BINDING"/>
    <property type="match status" value="1"/>
</dbReference>
<dbReference type="InterPro" id="IPR006158">
    <property type="entry name" value="Cobalamin-bd"/>
</dbReference>
<dbReference type="SFLD" id="SFLDS00029">
    <property type="entry name" value="Radical_SAM"/>
    <property type="match status" value="1"/>
</dbReference>
<dbReference type="Proteomes" id="UP000095743">
    <property type="component" value="Chromosome"/>
</dbReference>
<comment type="cofactor">
    <cofactor evidence="1">
        <name>[4Fe-4S] cluster</name>
        <dbReference type="ChEBI" id="CHEBI:49883"/>
    </cofactor>
</comment>
<organism evidence="10 11">
    <name type="scientific">Geosporobacter ferrireducens</name>
    <dbReference type="NCBI Taxonomy" id="1424294"/>
    <lineage>
        <taxon>Bacteria</taxon>
        <taxon>Bacillati</taxon>
        <taxon>Bacillota</taxon>
        <taxon>Clostridia</taxon>
        <taxon>Peptostreptococcales</taxon>
        <taxon>Thermotaleaceae</taxon>
        <taxon>Geosporobacter</taxon>
    </lineage>
</organism>
<keyword evidence="5" id="KW-0479">Metal-binding</keyword>
<dbReference type="PANTHER" id="PTHR43409">
    <property type="entry name" value="ANAEROBIC MAGNESIUM-PROTOPORPHYRIN IX MONOMETHYL ESTER CYCLASE-RELATED"/>
    <property type="match status" value="1"/>
</dbReference>
<name>A0A1D8GIN7_9FIRM</name>
<evidence type="ECO:0000256" key="7">
    <source>
        <dbReference type="ARBA" id="ARBA00023014"/>
    </source>
</evidence>
<evidence type="ECO:0000256" key="2">
    <source>
        <dbReference type="ARBA" id="ARBA00022603"/>
    </source>
</evidence>
<dbReference type="Gene3D" id="3.20.20.70">
    <property type="entry name" value="Aldolase class I"/>
    <property type="match status" value="1"/>
</dbReference>
<dbReference type="GO" id="GO:0003824">
    <property type="term" value="F:catalytic activity"/>
    <property type="evidence" value="ECO:0007669"/>
    <property type="project" value="InterPro"/>
</dbReference>
<keyword evidence="6" id="KW-0408">Iron</keyword>
<dbReference type="SFLD" id="SFLDG01082">
    <property type="entry name" value="B12-binding_domain_containing"/>
    <property type="match status" value="1"/>
</dbReference>
<dbReference type="Gene3D" id="3.40.50.280">
    <property type="entry name" value="Cobalamin-binding domain"/>
    <property type="match status" value="1"/>
</dbReference>
<keyword evidence="4" id="KW-0949">S-adenosyl-L-methionine</keyword>
<dbReference type="InterPro" id="IPR051198">
    <property type="entry name" value="BchE-like"/>
</dbReference>